<keyword evidence="2 12" id="KW-0639">Primosome</keyword>
<dbReference type="InterPro" id="IPR006171">
    <property type="entry name" value="TOPRIM_dom"/>
</dbReference>
<dbReference type="InterPro" id="IPR013264">
    <property type="entry name" value="DNAG_N"/>
</dbReference>
<keyword evidence="17" id="KW-1185">Reference proteome</keyword>
<keyword evidence="1 12" id="KW-0240">DNA-directed RNA polymerase</keyword>
<dbReference type="SMART" id="SM00493">
    <property type="entry name" value="TOPRIM"/>
    <property type="match status" value="1"/>
</dbReference>
<dbReference type="PANTHER" id="PTHR30313:SF2">
    <property type="entry name" value="DNA PRIMASE"/>
    <property type="match status" value="1"/>
</dbReference>
<comment type="catalytic activity">
    <reaction evidence="12">
        <text>ssDNA + n NTP = ssDNA/pppN(pN)n-1 hybrid + (n-1) diphosphate.</text>
        <dbReference type="EC" id="2.7.7.101"/>
    </reaction>
</comment>
<reference evidence="17" key="1">
    <citation type="submission" date="2017-04" db="EMBL/GenBank/DDBJ databases">
        <title>Comparative genomics and description of representatives of a novel lineage of planctomycetes thriving in anoxic sediments.</title>
        <authorList>
            <person name="Spring S."/>
            <person name="Bunk B."/>
            <person name="Sproer C."/>
        </authorList>
    </citation>
    <scope>NUCLEOTIDE SEQUENCE [LARGE SCALE GENOMIC DNA]</scope>
    <source>
        <strain evidence="17">ST-PulAB-D4</strain>
    </source>
</reference>
<evidence type="ECO:0000256" key="11">
    <source>
        <dbReference type="ARBA" id="ARBA00023163"/>
    </source>
</evidence>
<accession>A0A1W6LMJ0</accession>
<keyword evidence="10 12" id="KW-0238">DNA-binding</keyword>
<feature type="domain" description="Toprim" evidence="15">
    <location>
        <begin position="264"/>
        <end position="347"/>
    </location>
</feature>
<dbReference type="Gene3D" id="3.90.980.10">
    <property type="entry name" value="DNA primase, catalytic core, N-terminal domain"/>
    <property type="match status" value="1"/>
</dbReference>
<evidence type="ECO:0000256" key="13">
    <source>
        <dbReference type="PIRNR" id="PIRNR002811"/>
    </source>
</evidence>
<evidence type="ECO:0000256" key="6">
    <source>
        <dbReference type="ARBA" id="ARBA00022723"/>
    </source>
</evidence>
<dbReference type="InterPro" id="IPR037068">
    <property type="entry name" value="DNA_primase_core_N_sf"/>
</dbReference>
<keyword evidence="3 12" id="KW-0808">Transferase</keyword>
<evidence type="ECO:0000256" key="2">
    <source>
        <dbReference type="ARBA" id="ARBA00022515"/>
    </source>
</evidence>
<dbReference type="CDD" id="cd03364">
    <property type="entry name" value="TOPRIM_DnaG_primases"/>
    <property type="match status" value="1"/>
</dbReference>
<dbReference type="PROSITE" id="PS50880">
    <property type="entry name" value="TOPRIM"/>
    <property type="match status" value="1"/>
</dbReference>
<dbReference type="PANTHER" id="PTHR30313">
    <property type="entry name" value="DNA PRIMASE"/>
    <property type="match status" value="1"/>
</dbReference>
<dbReference type="Gene3D" id="1.10.860.10">
    <property type="entry name" value="DNAb Helicase, Chain A"/>
    <property type="match status" value="1"/>
</dbReference>
<gene>
    <name evidence="12 16" type="primary">dnaG</name>
    <name evidence="16" type="ORF">STSP1_01364</name>
</gene>
<comment type="domain">
    <text evidence="12">Contains an N-terminal zinc-binding domain, a central core domain that contains the primase activity, and a C-terminal DnaB-binding domain.</text>
</comment>
<evidence type="ECO:0000313" key="17">
    <source>
        <dbReference type="Proteomes" id="UP000193334"/>
    </source>
</evidence>
<dbReference type="EMBL" id="CP021023">
    <property type="protein sequence ID" value="ARN56971.1"/>
    <property type="molecule type" value="Genomic_DNA"/>
</dbReference>
<keyword evidence="4 12" id="KW-0548">Nucleotidyltransferase</keyword>
<comment type="function">
    <text evidence="12 13">RNA polymerase that catalyzes the synthesis of short RNA molecules used as primers for DNA polymerase during DNA replication.</text>
</comment>
<dbReference type="GO" id="GO:0006269">
    <property type="term" value="P:DNA replication, synthesis of primer"/>
    <property type="evidence" value="ECO:0007669"/>
    <property type="project" value="UniProtKB-UniRule"/>
</dbReference>
<dbReference type="RefSeq" id="WP_085755645.1">
    <property type="nucleotide sequence ID" value="NZ_CP021023.1"/>
</dbReference>
<dbReference type="PIRSF" id="PIRSF002811">
    <property type="entry name" value="DnaG"/>
    <property type="match status" value="1"/>
</dbReference>
<protein>
    <recommendedName>
        <fullName evidence="12 13">DNA primase</fullName>
        <ecNumber evidence="12">2.7.7.101</ecNumber>
    </recommendedName>
</protein>
<dbReference type="GO" id="GO:0003678">
    <property type="term" value="F:DNA helicase activity"/>
    <property type="evidence" value="ECO:0007669"/>
    <property type="project" value="InterPro"/>
</dbReference>
<evidence type="ECO:0000256" key="12">
    <source>
        <dbReference type="HAMAP-Rule" id="MF_00974"/>
    </source>
</evidence>
<dbReference type="SUPFAM" id="SSF56731">
    <property type="entry name" value="DNA primase core"/>
    <property type="match status" value="1"/>
</dbReference>
<name>A0A1W6LMJ0_9BACT</name>
<keyword evidence="5 12" id="KW-0235">DNA replication</keyword>
<dbReference type="GO" id="GO:0005524">
    <property type="term" value="F:ATP binding"/>
    <property type="evidence" value="ECO:0007669"/>
    <property type="project" value="InterPro"/>
</dbReference>
<dbReference type="InterPro" id="IPR030846">
    <property type="entry name" value="DnaG_bac"/>
</dbReference>
<dbReference type="Pfam" id="PF01807">
    <property type="entry name" value="Zn_ribbon_DnaG"/>
    <property type="match status" value="1"/>
</dbReference>
<sequence>MSYYFDNKIIDDIRNAPGNSIEDVVGEHLKLDRKGKNFIGLCPFHDDHKPSLTVTPEIGRFKCFACGAGGDIFSFIQMREGLSFPETVKRLADRAGITLREKKAPAEEKTVFESPSGLVFKANRWALNYWRGVMERSEMGGKAREYLKERQISEESSKAWAIGCAPEGWRNLTEAGLSAGISERLLIEAGLCKKREESGRLYDAFRDRLMFPIFDASGNVIGFGGRTLGDENAKYINSPVTPVFDKSRSIYGIDKARHGIVREGRSVLVEGYTDVVMAHQYGVDNVAAALGTSFTEGHARLLRRYARKLVIMLDGDKAGINAAERALEVCLRESMDVEICIIEGGMDPCEFLLSEGKDKFVELINSAEDGIKWKWEKLKADFEASGISDGKFLVEKFVKFLSEAVENGSVDDITKGLIVNRLCALSGVSREQVNKMIYKNISSRRFFHEKNRSVEAITIGGDYISVAEREVLEVLLCSPRLAGKVRNRISPDDFTVPVLKKLAEKIFPLAESSDSIETALVFDGLDEKEIRLVNEMIDSGNEKQNFEKRIQDAAEVIYYDKTSSEQEDSESLEEYLENIRSKQENSRYKNLRNGLF</sequence>
<evidence type="ECO:0000256" key="7">
    <source>
        <dbReference type="ARBA" id="ARBA00022771"/>
    </source>
</evidence>
<dbReference type="Proteomes" id="UP000193334">
    <property type="component" value="Chromosome"/>
</dbReference>
<keyword evidence="9" id="KW-0460">Magnesium</keyword>
<dbReference type="AlphaFoldDB" id="A0A1W6LMJ0"/>
<evidence type="ECO:0000256" key="8">
    <source>
        <dbReference type="ARBA" id="ARBA00022833"/>
    </source>
</evidence>
<keyword evidence="7 12" id="KW-0863">Zinc-finger</keyword>
<dbReference type="GO" id="GO:0008270">
    <property type="term" value="F:zinc ion binding"/>
    <property type="evidence" value="ECO:0007669"/>
    <property type="project" value="UniProtKB-UniRule"/>
</dbReference>
<dbReference type="InterPro" id="IPR006295">
    <property type="entry name" value="DNA_primase_DnaG"/>
</dbReference>
<dbReference type="Pfam" id="PF08275">
    <property type="entry name" value="DNAG_N"/>
    <property type="match status" value="1"/>
</dbReference>
<evidence type="ECO:0000256" key="3">
    <source>
        <dbReference type="ARBA" id="ARBA00022679"/>
    </source>
</evidence>
<dbReference type="InterPro" id="IPR036185">
    <property type="entry name" value="DNA_heli_DnaB-like_N_sf"/>
</dbReference>
<dbReference type="InterPro" id="IPR016136">
    <property type="entry name" value="DNA_helicase_N/primase_C"/>
</dbReference>
<evidence type="ECO:0000256" key="1">
    <source>
        <dbReference type="ARBA" id="ARBA00022478"/>
    </source>
</evidence>
<dbReference type="InterPro" id="IPR036977">
    <property type="entry name" value="DNA_primase_Znf_CHC2"/>
</dbReference>
<dbReference type="InterPro" id="IPR034151">
    <property type="entry name" value="TOPRIM_DnaG_bac"/>
</dbReference>
<dbReference type="SMART" id="SM00400">
    <property type="entry name" value="ZnF_CHCC"/>
    <property type="match status" value="1"/>
</dbReference>
<evidence type="ECO:0000256" key="14">
    <source>
        <dbReference type="PIRSR" id="PIRSR002811-1"/>
    </source>
</evidence>
<dbReference type="Gene3D" id="3.40.1360.10">
    <property type="match status" value="1"/>
</dbReference>
<dbReference type="NCBIfam" id="TIGR01391">
    <property type="entry name" value="dnaG"/>
    <property type="match status" value="1"/>
</dbReference>
<evidence type="ECO:0000256" key="5">
    <source>
        <dbReference type="ARBA" id="ARBA00022705"/>
    </source>
</evidence>
<dbReference type="InterPro" id="IPR002694">
    <property type="entry name" value="Znf_CHC2"/>
</dbReference>
<keyword evidence="11 12" id="KW-0804">Transcription</keyword>
<dbReference type="STRING" id="1941349.STSP1_01364"/>
<evidence type="ECO:0000313" key="16">
    <source>
        <dbReference type="EMBL" id="ARN56971.1"/>
    </source>
</evidence>
<dbReference type="GO" id="GO:0000428">
    <property type="term" value="C:DNA-directed RNA polymerase complex"/>
    <property type="evidence" value="ECO:0007669"/>
    <property type="project" value="UniProtKB-KW"/>
</dbReference>
<proteinExistence type="inferred from homology"/>
<dbReference type="GO" id="GO:1990077">
    <property type="term" value="C:primosome complex"/>
    <property type="evidence" value="ECO:0007669"/>
    <property type="project" value="UniProtKB-KW"/>
</dbReference>
<keyword evidence="6 12" id="KW-0479">Metal-binding</keyword>
<dbReference type="Pfam" id="PF13155">
    <property type="entry name" value="Toprim_2"/>
    <property type="match status" value="1"/>
</dbReference>
<comment type="cofactor">
    <cofactor evidence="12 13 14">
        <name>Zn(2+)</name>
        <dbReference type="ChEBI" id="CHEBI:29105"/>
    </cofactor>
    <text evidence="12 13 14">Binds 1 zinc ion per monomer.</text>
</comment>
<dbReference type="GO" id="GO:0003899">
    <property type="term" value="F:DNA-directed RNA polymerase activity"/>
    <property type="evidence" value="ECO:0007669"/>
    <property type="project" value="UniProtKB-UniRule"/>
</dbReference>
<dbReference type="GO" id="GO:0005737">
    <property type="term" value="C:cytoplasm"/>
    <property type="evidence" value="ECO:0007669"/>
    <property type="project" value="TreeGrafter"/>
</dbReference>
<dbReference type="SUPFAM" id="SSF57783">
    <property type="entry name" value="Zinc beta-ribbon"/>
    <property type="match status" value="1"/>
</dbReference>
<comment type="subunit">
    <text evidence="12">Monomer. Interacts with DnaB.</text>
</comment>
<dbReference type="Gene3D" id="3.90.580.10">
    <property type="entry name" value="Zinc finger, CHC2-type domain"/>
    <property type="match status" value="1"/>
</dbReference>
<comment type="similarity">
    <text evidence="12 13">Belongs to the DnaG primase family.</text>
</comment>
<dbReference type="HAMAP" id="MF_00974">
    <property type="entry name" value="DNA_primase_DnaG"/>
    <property type="match status" value="1"/>
</dbReference>
<organism evidence="16 17">
    <name type="scientific">Sedimentisphaera salicampi</name>
    <dbReference type="NCBI Taxonomy" id="1941349"/>
    <lineage>
        <taxon>Bacteria</taxon>
        <taxon>Pseudomonadati</taxon>
        <taxon>Planctomycetota</taxon>
        <taxon>Phycisphaerae</taxon>
        <taxon>Sedimentisphaerales</taxon>
        <taxon>Sedimentisphaeraceae</taxon>
        <taxon>Sedimentisphaera</taxon>
    </lineage>
</organism>
<dbReference type="InterPro" id="IPR050219">
    <property type="entry name" value="DnaG_primase"/>
</dbReference>
<evidence type="ECO:0000256" key="10">
    <source>
        <dbReference type="ARBA" id="ARBA00023125"/>
    </source>
</evidence>
<dbReference type="SUPFAM" id="SSF48024">
    <property type="entry name" value="N-terminal domain of DnaB helicase"/>
    <property type="match status" value="1"/>
</dbReference>
<evidence type="ECO:0000259" key="15">
    <source>
        <dbReference type="PROSITE" id="PS50880"/>
    </source>
</evidence>
<feature type="zinc finger region" description="CHC2-type" evidence="12 14">
    <location>
        <begin position="42"/>
        <end position="66"/>
    </location>
</feature>
<dbReference type="GO" id="GO:0003677">
    <property type="term" value="F:DNA binding"/>
    <property type="evidence" value="ECO:0007669"/>
    <property type="project" value="UniProtKB-KW"/>
</dbReference>
<dbReference type="KEGG" id="pbp:STSP1_01364"/>
<evidence type="ECO:0000256" key="9">
    <source>
        <dbReference type="ARBA" id="ARBA00022842"/>
    </source>
</evidence>
<dbReference type="FunFam" id="3.90.580.10:FF:000001">
    <property type="entry name" value="DNA primase"/>
    <property type="match status" value="1"/>
</dbReference>
<keyword evidence="8 12" id="KW-0862">Zinc</keyword>
<evidence type="ECO:0000256" key="4">
    <source>
        <dbReference type="ARBA" id="ARBA00022695"/>
    </source>
</evidence>
<dbReference type="EC" id="2.7.7.101" evidence="12"/>